<dbReference type="HOGENOM" id="CLU_1272329_0_0_1"/>
<accession>W9HAT2</accession>
<evidence type="ECO:0000313" key="11">
    <source>
        <dbReference type="EMBL" id="EWY79352.1"/>
    </source>
</evidence>
<evidence type="ECO:0000256" key="3">
    <source>
        <dbReference type="ARBA" id="ARBA00022723"/>
    </source>
</evidence>
<dbReference type="PROSITE" id="PS50089">
    <property type="entry name" value="ZF_RING_2"/>
    <property type="match status" value="1"/>
</dbReference>
<dbReference type="AlphaFoldDB" id="W9HAT2"/>
<protein>
    <recommendedName>
        <fullName evidence="10">RING-type domain-containing protein</fullName>
    </recommendedName>
</protein>
<comment type="subcellular location">
    <subcellularLocation>
        <location evidence="1">Membrane</location>
    </subcellularLocation>
</comment>
<dbReference type="InterPro" id="IPR001841">
    <property type="entry name" value="Znf_RING"/>
</dbReference>
<keyword evidence="4 8" id="KW-0863">Zinc-finger</keyword>
<keyword evidence="6 9" id="KW-1133">Transmembrane helix</keyword>
<dbReference type="Pfam" id="PF13639">
    <property type="entry name" value="zf-RING_2"/>
    <property type="match status" value="1"/>
</dbReference>
<keyword evidence="3" id="KW-0479">Metal-binding</keyword>
<keyword evidence="7 9" id="KW-0472">Membrane</keyword>
<evidence type="ECO:0000256" key="4">
    <source>
        <dbReference type="ARBA" id="ARBA00022771"/>
    </source>
</evidence>
<evidence type="ECO:0000313" key="12">
    <source>
        <dbReference type="Proteomes" id="UP000030753"/>
    </source>
</evidence>
<evidence type="ECO:0000256" key="2">
    <source>
        <dbReference type="ARBA" id="ARBA00022692"/>
    </source>
</evidence>
<dbReference type="SMART" id="SM00184">
    <property type="entry name" value="RING"/>
    <property type="match status" value="1"/>
</dbReference>
<evidence type="ECO:0000259" key="10">
    <source>
        <dbReference type="PROSITE" id="PS50089"/>
    </source>
</evidence>
<evidence type="ECO:0000256" key="5">
    <source>
        <dbReference type="ARBA" id="ARBA00022833"/>
    </source>
</evidence>
<evidence type="ECO:0000256" key="7">
    <source>
        <dbReference type="ARBA" id="ARBA00023136"/>
    </source>
</evidence>
<evidence type="ECO:0000256" key="9">
    <source>
        <dbReference type="SAM" id="Phobius"/>
    </source>
</evidence>
<dbReference type="OrthoDB" id="8062037at2759"/>
<name>W9HAT2_FUSOX</name>
<dbReference type="InterPro" id="IPR013083">
    <property type="entry name" value="Znf_RING/FYVE/PHD"/>
</dbReference>
<dbReference type="CDD" id="cd16454">
    <property type="entry name" value="RING-H2_PA-TM-RING"/>
    <property type="match status" value="1"/>
</dbReference>
<dbReference type="GO" id="GO:0016020">
    <property type="term" value="C:membrane"/>
    <property type="evidence" value="ECO:0007669"/>
    <property type="project" value="UniProtKB-SubCell"/>
</dbReference>
<sequence>MILPPTLSPRANDGAHHSPPAVAIILAVVVAILMFLSPCILGKRGCGRFFSRRPRPVLQPESTMCLTPDALNLMPTVRYRKKEETHTPKQVTGLSCCSICTEDFQGGVEVRSLPCRHIFHPSCVDPWLLERSLFCPLCRANVAAGIISLTETEVPARPRRVLFLTQHWRRSRRGPITSTQELLPLANVSTIQSDGPGTAVPPRRYQPSLPTISDVLEEMGPAYR</sequence>
<dbReference type="PANTHER" id="PTHR46539">
    <property type="entry name" value="E3 UBIQUITIN-PROTEIN LIGASE ATL42"/>
    <property type="match status" value="1"/>
</dbReference>
<organism evidence="11 12">
    <name type="scientific">Fusarium oxysporum NRRL 32931</name>
    <dbReference type="NCBI Taxonomy" id="660029"/>
    <lineage>
        <taxon>Eukaryota</taxon>
        <taxon>Fungi</taxon>
        <taxon>Dikarya</taxon>
        <taxon>Ascomycota</taxon>
        <taxon>Pezizomycotina</taxon>
        <taxon>Sordariomycetes</taxon>
        <taxon>Hypocreomycetidae</taxon>
        <taxon>Hypocreales</taxon>
        <taxon>Nectriaceae</taxon>
        <taxon>Fusarium</taxon>
        <taxon>Fusarium oxysporum species complex</taxon>
    </lineage>
</organism>
<dbReference type="EMBL" id="JH717876">
    <property type="protein sequence ID" value="EWY79352.1"/>
    <property type="molecule type" value="Genomic_DNA"/>
</dbReference>
<keyword evidence="5" id="KW-0862">Zinc</keyword>
<dbReference type="PANTHER" id="PTHR46539:SF1">
    <property type="entry name" value="E3 UBIQUITIN-PROTEIN LIGASE ATL42"/>
    <property type="match status" value="1"/>
</dbReference>
<keyword evidence="2 9" id="KW-0812">Transmembrane</keyword>
<feature type="transmembrane region" description="Helical" evidence="9">
    <location>
        <begin position="20"/>
        <end position="42"/>
    </location>
</feature>
<gene>
    <name evidence="11" type="ORF">FOYG_17487</name>
</gene>
<dbReference type="Gene3D" id="3.30.40.10">
    <property type="entry name" value="Zinc/RING finger domain, C3HC4 (zinc finger)"/>
    <property type="match status" value="1"/>
</dbReference>
<evidence type="ECO:0000256" key="1">
    <source>
        <dbReference type="ARBA" id="ARBA00004370"/>
    </source>
</evidence>
<dbReference type="SUPFAM" id="SSF57850">
    <property type="entry name" value="RING/U-box"/>
    <property type="match status" value="1"/>
</dbReference>
<evidence type="ECO:0000256" key="8">
    <source>
        <dbReference type="PROSITE-ProRule" id="PRU00175"/>
    </source>
</evidence>
<reference evidence="11 12" key="1">
    <citation type="submission" date="2011-06" db="EMBL/GenBank/DDBJ databases">
        <title>The Genome Sequence of Fusarium oxysporum FOSC 3-a.</title>
        <authorList>
            <consortium name="The Broad Institute Genome Sequencing Platform"/>
            <person name="Ma L.-J."/>
            <person name="Gale L.R."/>
            <person name="Schwartz D.C."/>
            <person name="Zhou S."/>
            <person name="Corby-Kistler H."/>
            <person name="Young S.K."/>
            <person name="Zeng Q."/>
            <person name="Gargeya S."/>
            <person name="Fitzgerald M."/>
            <person name="Haas B."/>
            <person name="Abouelleil A."/>
            <person name="Alvarado L."/>
            <person name="Arachchi H.M."/>
            <person name="Berlin A."/>
            <person name="Brown A."/>
            <person name="Chapman S.B."/>
            <person name="Chen Z."/>
            <person name="Dunbar C."/>
            <person name="Freedman E."/>
            <person name="Gearin G."/>
            <person name="Gellesch M."/>
            <person name="Goldberg J."/>
            <person name="Griggs A."/>
            <person name="Gujja S."/>
            <person name="Heiman D."/>
            <person name="Howarth C."/>
            <person name="Larson L."/>
            <person name="Lui A."/>
            <person name="MacDonald P.J.P."/>
            <person name="Mehta T."/>
            <person name="Montmayeur A."/>
            <person name="Murphy C."/>
            <person name="Neiman D."/>
            <person name="Pearson M."/>
            <person name="Priest M."/>
            <person name="Roberts A."/>
            <person name="Saif S."/>
            <person name="Shea T."/>
            <person name="Shenoy N."/>
            <person name="Sisk P."/>
            <person name="Stolte C."/>
            <person name="Sykes S."/>
            <person name="Wortman J."/>
            <person name="Nusbaum C."/>
            <person name="Birren B."/>
        </authorList>
    </citation>
    <scope>NUCLEOTIDE SEQUENCE [LARGE SCALE GENOMIC DNA]</scope>
    <source>
        <strain evidence="12">FOSC 3-a</strain>
    </source>
</reference>
<feature type="domain" description="RING-type" evidence="10">
    <location>
        <begin position="97"/>
        <end position="139"/>
    </location>
</feature>
<dbReference type="GO" id="GO:0008270">
    <property type="term" value="F:zinc ion binding"/>
    <property type="evidence" value="ECO:0007669"/>
    <property type="project" value="UniProtKB-KW"/>
</dbReference>
<evidence type="ECO:0000256" key="6">
    <source>
        <dbReference type="ARBA" id="ARBA00022989"/>
    </source>
</evidence>
<proteinExistence type="predicted"/>
<dbReference type="Proteomes" id="UP000030753">
    <property type="component" value="Unassembled WGS sequence"/>
</dbReference>